<evidence type="ECO:0008006" key="3">
    <source>
        <dbReference type="Google" id="ProtNLM"/>
    </source>
</evidence>
<evidence type="ECO:0000313" key="1">
    <source>
        <dbReference type="EMBL" id="MCO6416596.1"/>
    </source>
</evidence>
<proteinExistence type="predicted"/>
<organism evidence="1 2">
    <name type="scientific">Siccirubricoccus soli</name>
    <dbReference type="NCBI Taxonomy" id="2899147"/>
    <lineage>
        <taxon>Bacteria</taxon>
        <taxon>Pseudomonadati</taxon>
        <taxon>Pseudomonadota</taxon>
        <taxon>Alphaproteobacteria</taxon>
        <taxon>Acetobacterales</taxon>
        <taxon>Roseomonadaceae</taxon>
        <taxon>Siccirubricoccus</taxon>
    </lineage>
</organism>
<sequence length="177" mass="19794">MTAAFLAALGAEGPAPDRDVSLYGWLAGSWALRVSFVTPDGARSEHPGEWHFGWVLEGRALQDVWIVPPRGLRGQGGPDYYGTTLRIPSPQGGPWRILYLDPTIPFELAMTGRREGEEIHQHGTDPAGAARRWRFSDITPESFRWRGEVALPDGAWHCHTDFEARRLEQPPTRRITA</sequence>
<reference evidence="1 2" key="1">
    <citation type="submission" date="2021-12" db="EMBL/GenBank/DDBJ databases">
        <title>Siccirubricoccus leaddurans sp. nov., a high concentration Zn2+ tolerance bacterium.</title>
        <authorList>
            <person name="Cao Y."/>
        </authorList>
    </citation>
    <scope>NUCLEOTIDE SEQUENCE [LARGE SCALE GENOMIC DNA]</scope>
    <source>
        <strain evidence="1 2">KC 17139</strain>
    </source>
</reference>
<accession>A0ABT1D3V1</accession>
<protein>
    <recommendedName>
        <fullName evidence="3">DUF1579 domain-containing protein</fullName>
    </recommendedName>
</protein>
<dbReference type="RefSeq" id="WP_252953211.1">
    <property type="nucleotide sequence ID" value="NZ_JAFIRR010000063.1"/>
</dbReference>
<evidence type="ECO:0000313" key="2">
    <source>
        <dbReference type="Proteomes" id="UP001523392"/>
    </source>
</evidence>
<gene>
    <name evidence="1" type="ORF">JYK14_10535</name>
</gene>
<keyword evidence="2" id="KW-1185">Reference proteome</keyword>
<dbReference type="EMBL" id="JAFIRR010000063">
    <property type="protein sequence ID" value="MCO6416596.1"/>
    <property type="molecule type" value="Genomic_DNA"/>
</dbReference>
<comment type="caution">
    <text evidence="1">The sequence shown here is derived from an EMBL/GenBank/DDBJ whole genome shotgun (WGS) entry which is preliminary data.</text>
</comment>
<dbReference type="Proteomes" id="UP001523392">
    <property type="component" value="Unassembled WGS sequence"/>
</dbReference>
<name>A0ABT1D3V1_9PROT</name>